<evidence type="ECO:0000313" key="5">
    <source>
        <dbReference type="EMBL" id="MCD9644322.1"/>
    </source>
</evidence>
<dbReference type="Proteomes" id="UP000823775">
    <property type="component" value="Unassembled WGS sequence"/>
</dbReference>
<reference evidence="5 6" key="1">
    <citation type="journal article" date="2021" name="BMC Genomics">
        <title>Datura genome reveals duplications of psychoactive alkaloid biosynthetic genes and high mutation rate following tissue culture.</title>
        <authorList>
            <person name="Rajewski A."/>
            <person name="Carter-House D."/>
            <person name="Stajich J."/>
            <person name="Litt A."/>
        </authorList>
    </citation>
    <scope>NUCLEOTIDE SEQUENCE [LARGE SCALE GENOMIC DNA]</scope>
    <source>
        <strain evidence="5">AR-01</strain>
    </source>
</reference>
<dbReference type="EMBL" id="JACEIK010004124">
    <property type="protein sequence ID" value="MCD9644322.1"/>
    <property type="molecule type" value="Genomic_DNA"/>
</dbReference>
<keyword evidence="6" id="KW-1185">Reference proteome</keyword>
<keyword evidence="2 3" id="KW-0129">CBS domain</keyword>
<dbReference type="Gene3D" id="3.10.580.10">
    <property type="entry name" value="CBS-domain"/>
    <property type="match status" value="1"/>
</dbReference>
<evidence type="ECO:0000256" key="1">
    <source>
        <dbReference type="ARBA" id="ARBA00022737"/>
    </source>
</evidence>
<dbReference type="PANTHER" id="PTHR13780:SF107">
    <property type="entry name" value="CBS DOMAIN-CONTAINING PROTEIN CBSX5-LIKE"/>
    <property type="match status" value="1"/>
</dbReference>
<dbReference type="SUPFAM" id="SSF54631">
    <property type="entry name" value="CBS-domain pair"/>
    <property type="match status" value="1"/>
</dbReference>
<keyword evidence="1" id="KW-0677">Repeat</keyword>
<gene>
    <name evidence="5" type="ORF">HAX54_032508</name>
</gene>
<evidence type="ECO:0000313" key="6">
    <source>
        <dbReference type="Proteomes" id="UP000823775"/>
    </source>
</evidence>
<dbReference type="PANTHER" id="PTHR13780">
    <property type="entry name" value="AMP-ACTIVATED PROTEIN KINASE, GAMMA REGULATORY SUBUNIT"/>
    <property type="match status" value="1"/>
</dbReference>
<organism evidence="5 6">
    <name type="scientific">Datura stramonium</name>
    <name type="common">Jimsonweed</name>
    <name type="synonym">Common thornapple</name>
    <dbReference type="NCBI Taxonomy" id="4076"/>
    <lineage>
        <taxon>Eukaryota</taxon>
        <taxon>Viridiplantae</taxon>
        <taxon>Streptophyta</taxon>
        <taxon>Embryophyta</taxon>
        <taxon>Tracheophyta</taxon>
        <taxon>Spermatophyta</taxon>
        <taxon>Magnoliopsida</taxon>
        <taxon>eudicotyledons</taxon>
        <taxon>Gunneridae</taxon>
        <taxon>Pentapetalae</taxon>
        <taxon>asterids</taxon>
        <taxon>lamiids</taxon>
        <taxon>Solanales</taxon>
        <taxon>Solanaceae</taxon>
        <taxon>Solanoideae</taxon>
        <taxon>Datureae</taxon>
        <taxon>Datura</taxon>
    </lineage>
</organism>
<accession>A0ABS8VCW0</accession>
<dbReference type="PROSITE" id="PS51371">
    <property type="entry name" value="CBS"/>
    <property type="match status" value="1"/>
</dbReference>
<name>A0ABS8VCW0_DATST</name>
<dbReference type="InterPro" id="IPR000644">
    <property type="entry name" value="CBS_dom"/>
</dbReference>
<sequence length="407" mass="44784">MEIRFLNREVSDLCLGKPALRPIPATATVAEALSLLKRSGETHVSVWICNHSSSPRKVLEISADTDDSIDECRCVGKISMVDVICFLCKQESLIDSSKALEVPIWKILPKGDSIVRHLEHNSSLLEAIDYMLEGIQNLVIPIHNYTSTNSRRKPLRKSSSLRSTHHNGVEYCWLTQEDVARFLLNAIGVFSPMPMFSIESLDIIDRDIMTVRYHDPAISALDSITLANIEQTAVAVVDNNSRLIGEISASTLAYCDEDVAAAITTLSAGDLMAYIDCGGPPEDLVGLVKMRLQEEKLGVMMELMDEEFSVSSSSSASSCSSDDESGLSRYRSGRYSFARRSEAITCYPGSSLVAVLIQALAHRANSVWVIDEDHNLVGAVTLKGILKVFRSNANARRIPEMENLSTQ</sequence>
<evidence type="ECO:0000256" key="3">
    <source>
        <dbReference type="PROSITE-ProRule" id="PRU00703"/>
    </source>
</evidence>
<dbReference type="InterPro" id="IPR046342">
    <property type="entry name" value="CBS_dom_sf"/>
</dbReference>
<evidence type="ECO:0000259" key="4">
    <source>
        <dbReference type="PROSITE" id="PS51371"/>
    </source>
</evidence>
<evidence type="ECO:0000256" key="2">
    <source>
        <dbReference type="ARBA" id="ARBA00023122"/>
    </source>
</evidence>
<dbReference type="InterPro" id="IPR050511">
    <property type="entry name" value="AMPK_gamma/SDS23_families"/>
</dbReference>
<protein>
    <recommendedName>
        <fullName evidence="4">CBS domain-containing protein</fullName>
    </recommendedName>
</protein>
<dbReference type="Pfam" id="PF00571">
    <property type="entry name" value="CBS"/>
    <property type="match status" value="1"/>
</dbReference>
<comment type="caution">
    <text evidence="5">The sequence shown here is derived from an EMBL/GenBank/DDBJ whole genome shotgun (WGS) entry which is preliminary data.</text>
</comment>
<proteinExistence type="predicted"/>
<feature type="domain" description="CBS" evidence="4">
    <location>
        <begin position="338"/>
        <end position="396"/>
    </location>
</feature>